<proteinExistence type="predicted"/>
<dbReference type="EMBL" id="MW348569">
    <property type="protein sequence ID" value="QRQ90263.1"/>
    <property type="molecule type" value="Genomic_DNA"/>
</dbReference>
<name>A0A893A6F7_9VIRU</name>
<reference evidence="1" key="1">
    <citation type="submission" date="2020-11" db="EMBL/GenBank/DDBJ databases">
        <title>Viral genomes from river ports along the Yangtze River in China.</title>
        <authorList>
            <person name="Lu J."/>
            <person name="Shen Q."/>
            <person name="Yang S."/>
            <person name="Zhang W."/>
        </authorList>
    </citation>
    <scope>NUCLEOTIDE SEQUENCE</scope>
    <source>
        <strain evidence="1">3nj-parvo-1</strain>
    </source>
</reference>
<organism evidence="1">
    <name type="scientific">Parvoviridae sp</name>
    <dbReference type="NCBI Taxonomy" id="1940570"/>
    <lineage>
        <taxon>Viruses</taxon>
        <taxon>Monodnaviria</taxon>
        <taxon>Shotokuvirae</taxon>
        <taxon>Cossaviricota</taxon>
        <taxon>Quintoviricetes</taxon>
        <taxon>Piccovirales</taxon>
        <taxon>Parvoviridae</taxon>
    </lineage>
</organism>
<sequence>MSNLFSSLLDEPVSKKKFFEVLPEQWKKSSRWLEAYDHYVRKFKLMKHHVLRYRRINPNSNEYSELEEDILDLADEELIELSELSPSVVDAAVPATVAAGAVGTSSTGVGTTLTLGSILVASGAVGGTVAATSGGNDDEEDKDPIITLPEHKFLGPGNTVNDKVAHDLDDEFARVHDILYANATTQQDISDADEHFLFDTVSDIIDNGNYHSLVGYLGIKFKTLLENIVGVQYPNGLPTIVTGKH</sequence>
<accession>A0A893A6F7</accession>
<protein>
    <submittedName>
        <fullName evidence="1">Uncharacterized protein</fullName>
    </submittedName>
</protein>
<evidence type="ECO:0000313" key="1">
    <source>
        <dbReference type="EMBL" id="QRQ90263.1"/>
    </source>
</evidence>